<evidence type="ECO:0000313" key="5">
    <source>
        <dbReference type="Proteomes" id="UP000260457"/>
    </source>
</evidence>
<sequence>MTQLLSLRVPAELKHPLFFSNEETILEKEDYNEWNCLIQLENFPYELLFYNKVESYLPWKDGDGHVPELLEKWKKIEAECGLLFSERKAGQALEPMKQGIGLFLSAVYWMHGMPVVMSAWQGQIKDFTYIPVNLVERLSFILARPAFFHSYRQLSELFREFEKQYVKSRIKK</sequence>
<accession>A0AAX0S2J0</accession>
<evidence type="ECO:0000313" key="3">
    <source>
        <dbReference type="EMBL" id="PEJ31204.1"/>
    </source>
</evidence>
<proteinExistence type="predicted"/>
<reference evidence="3 4" key="1">
    <citation type="submission" date="2017-09" db="EMBL/GenBank/DDBJ databases">
        <title>Large-scale bioinformatics analysis of Bacillus genomes uncovers conserved roles of natural products in bacterial physiology.</title>
        <authorList>
            <consortium name="Agbiome Team Llc"/>
            <person name="Bleich R.M."/>
            <person name="Kirk G.J."/>
            <person name="Santa Maria K.C."/>
            <person name="Allen S.E."/>
            <person name="Farag S."/>
            <person name="Shank E.A."/>
            <person name="Bowers A."/>
        </authorList>
    </citation>
    <scope>NUCLEOTIDE SEQUENCE [LARGE SCALE GENOMIC DNA]</scope>
    <source>
        <strain evidence="3 4">AFS003229</strain>
    </source>
</reference>
<dbReference type="InterPro" id="IPR048427">
    <property type="entry name" value="YpoC"/>
</dbReference>
<keyword evidence="5" id="KW-1185">Reference proteome</keyword>
<dbReference type="EMBL" id="NUEQ01000032">
    <property type="protein sequence ID" value="PEJ31204.1"/>
    <property type="molecule type" value="Genomic_DNA"/>
</dbReference>
<reference evidence="2 5" key="2">
    <citation type="submission" date="2018-07" db="EMBL/GenBank/DDBJ databases">
        <title>The molecular basis for the intramolecular migration of carboxyl group in the catabolism of para-hydroxybenzoate via gentisate.</title>
        <authorList>
            <person name="Zhao H."/>
            <person name="Xu Y."/>
            <person name="Lin S."/>
            <person name="Spain J.C."/>
            <person name="Zhou N.-Y."/>
        </authorList>
    </citation>
    <scope>NUCLEOTIDE SEQUENCE [LARGE SCALE GENOMIC DNA]</scope>
    <source>
        <strain evidence="2 5">PHB-7a</strain>
    </source>
</reference>
<dbReference type="Pfam" id="PF21747">
    <property type="entry name" value="YpoC"/>
    <property type="match status" value="1"/>
</dbReference>
<dbReference type="Proteomes" id="UP000220106">
    <property type="component" value="Unassembled WGS sequence"/>
</dbReference>
<dbReference type="EMBL" id="CP030926">
    <property type="protein sequence ID" value="AXN37309.1"/>
    <property type="molecule type" value="Genomic_DNA"/>
</dbReference>
<protein>
    <recommendedName>
        <fullName evidence="1">YpoC-like domain-containing protein</fullName>
    </recommendedName>
</protein>
<evidence type="ECO:0000313" key="2">
    <source>
        <dbReference type="EMBL" id="AXN37309.1"/>
    </source>
</evidence>
<gene>
    <name evidence="3" type="ORF">CN689_18120</name>
    <name evidence="2" type="ORF">DTO10_02125</name>
</gene>
<feature type="domain" description="YpoC-like" evidence="1">
    <location>
        <begin position="65"/>
        <end position="172"/>
    </location>
</feature>
<evidence type="ECO:0000313" key="4">
    <source>
        <dbReference type="Proteomes" id="UP000220106"/>
    </source>
</evidence>
<dbReference type="RefSeq" id="WP_056525000.1">
    <property type="nucleotide sequence ID" value="NZ_CP030926.1"/>
</dbReference>
<evidence type="ECO:0000259" key="1">
    <source>
        <dbReference type="Pfam" id="PF21747"/>
    </source>
</evidence>
<organism evidence="3 4">
    <name type="scientific">Peribacillus butanolivorans</name>
    <dbReference type="NCBI Taxonomy" id="421767"/>
    <lineage>
        <taxon>Bacteria</taxon>
        <taxon>Bacillati</taxon>
        <taxon>Bacillota</taxon>
        <taxon>Bacilli</taxon>
        <taxon>Bacillales</taxon>
        <taxon>Bacillaceae</taxon>
        <taxon>Peribacillus</taxon>
    </lineage>
</organism>
<dbReference type="KEGG" id="pbut:DTO10_02125"/>
<name>A0AAX0S2J0_9BACI</name>
<dbReference type="AlphaFoldDB" id="A0AAX0S2J0"/>
<dbReference type="Proteomes" id="UP000260457">
    <property type="component" value="Chromosome"/>
</dbReference>